<dbReference type="PANTHER" id="PTHR12994">
    <property type="entry name" value="SECERNIN"/>
    <property type="match status" value="1"/>
</dbReference>
<dbReference type="Gene3D" id="3.60.60.10">
    <property type="entry name" value="Penicillin V Acylase, Chain A"/>
    <property type="match status" value="1"/>
</dbReference>
<proteinExistence type="predicted"/>
<dbReference type="PROSITE" id="PS50853">
    <property type="entry name" value="FN3"/>
    <property type="match status" value="1"/>
</dbReference>
<dbReference type="HOGENOM" id="CLU_021623_0_0_11"/>
<evidence type="ECO:0000256" key="1">
    <source>
        <dbReference type="ARBA" id="ARBA00023295"/>
    </source>
</evidence>
<comment type="caution">
    <text evidence="3">The sequence shown here is derived from an EMBL/GenBank/DDBJ whole genome shotgun (WGS) entry which is preliminary data.</text>
</comment>
<dbReference type="CDD" id="cd00063">
    <property type="entry name" value="FN3"/>
    <property type="match status" value="1"/>
</dbReference>
<dbReference type="Gene3D" id="2.60.40.10">
    <property type="entry name" value="Immunoglobulins"/>
    <property type="match status" value="1"/>
</dbReference>
<dbReference type="GO" id="GO:0005975">
    <property type="term" value="P:carbohydrate metabolic process"/>
    <property type="evidence" value="ECO:0007669"/>
    <property type="project" value="UniProtKB-ARBA"/>
</dbReference>
<dbReference type="PATRIC" id="fig|1235794.3.peg.2241"/>
<dbReference type="Pfam" id="PF03577">
    <property type="entry name" value="Peptidase_C69"/>
    <property type="match status" value="1"/>
</dbReference>
<evidence type="ECO:0000313" key="3">
    <source>
        <dbReference type="EMBL" id="EOS49810.1"/>
    </source>
</evidence>
<gene>
    <name evidence="3" type="ORF">C811_02272</name>
</gene>
<dbReference type="SUPFAM" id="SSF49265">
    <property type="entry name" value="Fibronectin type III"/>
    <property type="match status" value="1"/>
</dbReference>
<dbReference type="GO" id="GO:0016805">
    <property type="term" value="F:dipeptidase activity"/>
    <property type="evidence" value="ECO:0007669"/>
    <property type="project" value="InterPro"/>
</dbReference>
<accession>R9KTY8</accession>
<dbReference type="AlphaFoldDB" id="R9KTY8"/>
<dbReference type="InterPro" id="IPR036116">
    <property type="entry name" value="FN3_sf"/>
</dbReference>
<keyword evidence="1" id="KW-0378">Hydrolase</keyword>
<dbReference type="EMBL" id="ASSY01000010">
    <property type="protein sequence ID" value="EOS49810.1"/>
    <property type="molecule type" value="Genomic_DNA"/>
</dbReference>
<sequence>MGRVRPKMEKGECMKLSQIGKIALPLALAGTLVAGVPLEALACTQVWIPDAYTADQGVWYFGRSEDYSSRYFKIFGVEQAHPKGFLYYSAENGVDSSFKWNAEKPTYRYTFVRDNHKEWSNQPNAYSEAGINEKGVSCSATLTTAYNDQAKAADPSVKSGIGEYDYASVILGQSATAREGVELIGRIIDEKGSCGRDQLIISDNKESWLFCVLSGHQWVAYQLPEDGVSVNPNMSNLRVDLDIRPTSENDPTPVVGKNILCSKDIIKMPKEASAGSFLVLNENGTINVPETYGKADSGNSRYIQGRHFFDAMNGLDYEAADGAVTKLTKPTQFFKPGRSNYTVKDGLNFFAYRGEGTDVDSNVTSVTAIGSQRTTETNFFEIRRGMDPEIATIQWEGLAPGEFNVEIPTYSALLTSVNHRYGDVYMDDAHEGQKDKGVDAALQAGSWDQYLPYVMMDLNTLGDANRAKVAPGLRAYLDAVQNDLIAQHKQVDATMQKTPKAERQALANKAADVAAEQTWAKCEKVLQEVRAYLKGDQAKPFQASDYNAATKGLVTPLAYASSVIPATPDKPVTPAATSIAKAKVSTAKSKYTYTGKALKPKVTVKVAGKTLKANTDYTMSYKANKNVGKATITVTGKGSYTGKVTKTFKIVPKKTGVSKLVKGKKSFTVKWKKQKAQATGYQIRFSTKKSMKSAKVKTVKSAKTTSLKVSKLKGNKKYYVQMRTYKKVKVGGKTTTYYSDWSKAKAVKTRK</sequence>
<dbReference type="InterPro" id="IPR005322">
    <property type="entry name" value="Peptidase_C69"/>
</dbReference>
<dbReference type="eggNOG" id="COG4690">
    <property type="taxonomic scope" value="Bacteria"/>
</dbReference>
<dbReference type="GO" id="GO:0006508">
    <property type="term" value="P:proteolysis"/>
    <property type="evidence" value="ECO:0007669"/>
    <property type="project" value="InterPro"/>
</dbReference>
<keyword evidence="4" id="KW-1185">Reference proteome</keyword>
<dbReference type="Proteomes" id="UP000014204">
    <property type="component" value="Unassembled WGS sequence"/>
</dbReference>
<dbReference type="InterPro" id="IPR013783">
    <property type="entry name" value="Ig-like_fold"/>
</dbReference>
<reference evidence="3 4" key="1">
    <citation type="submission" date="2013-04" db="EMBL/GenBank/DDBJ databases">
        <title>The Genome Sequence of Enterorhabdus caecimuris B7.</title>
        <authorList>
            <consortium name="The Broad Institute Genomics Platform"/>
            <consortium name="The Broad Institute Genome Sequencing Center for Infectious Disease"/>
            <person name="Earl A."/>
            <person name="Xavier R."/>
            <person name="Elson C."/>
            <person name="Duck W."/>
            <person name="Walker B."/>
            <person name="Young S."/>
            <person name="Zeng Q."/>
            <person name="Gargeya S."/>
            <person name="Fitzgerald M."/>
            <person name="Haas B."/>
            <person name="Abouelleil A."/>
            <person name="Allen A.W."/>
            <person name="Alvarado L."/>
            <person name="Arachchi H.M."/>
            <person name="Berlin A.M."/>
            <person name="Chapman S.B."/>
            <person name="Gainer-Dewar J."/>
            <person name="Goldberg J."/>
            <person name="Griggs A."/>
            <person name="Gujja S."/>
            <person name="Hansen M."/>
            <person name="Howarth C."/>
            <person name="Imamovic A."/>
            <person name="Ireland A."/>
            <person name="Larimer J."/>
            <person name="McCowan C."/>
            <person name="Murphy C."/>
            <person name="Pearson M."/>
            <person name="Poon T.W."/>
            <person name="Priest M."/>
            <person name="Roberts A."/>
            <person name="Saif S."/>
            <person name="Shea T."/>
            <person name="Sisk P."/>
            <person name="Sykes S."/>
            <person name="Wortman J."/>
            <person name="Nusbaum C."/>
            <person name="Birren B."/>
        </authorList>
    </citation>
    <scope>NUCLEOTIDE SEQUENCE [LARGE SCALE GENOMIC DNA]</scope>
    <source>
        <strain evidence="3 4">B7</strain>
    </source>
</reference>
<dbReference type="PANTHER" id="PTHR12994:SF17">
    <property type="entry name" value="LD30995P"/>
    <property type="match status" value="1"/>
</dbReference>
<dbReference type="GO" id="GO:0016798">
    <property type="term" value="F:hydrolase activity, acting on glycosyl bonds"/>
    <property type="evidence" value="ECO:0007669"/>
    <property type="project" value="UniProtKB-KW"/>
</dbReference>
<dbReference type="MEROPS" id="C69.002"/>
<evidence type="ECO:0000313" key="4">
    <source>
        <dbReference type="Proteomes" id="UP000014204"/>
    </source>
</evidence>
<organism evidence="3 4">
    <name type="scientific">Adlercreutzia caecimuris B7</name>
    <dbReference type="NCBI Taxonomy" id="1235794"/>
    <lineage>
        <taxon>Bacteria</taxon>
        <taxon>Bacillati</taxon>
        <taxon>Actinomycetota</taxon>
        <taxon>Coriobacteriia</taxon>
        <taxon>Eggerthellales</taxon>
        <taxon>Eggerthellaceae</taxon>
        <taxon>Adlercreutzia</taxon>
    </lineage>
</organism>
<dbReference type="InterPro" id="IPR003961">
    <property type="entry name" value="FN3_dom"/>
</dbReference>
<dbReference type="eggNOG" id="COG4886">
    <property type="taxonomic scope" value="Bacteria"/>
</dbReference>
<evidence type="ECO:0000259" key="2">
    <source>
        <dbReference type="PROSITE" id="PS50853"/>
    </source>
</evidence>
<dbReference type="OrthoDB" id="9764088at2"/>
<name>R9KTY8_9ACTN</name>
<keyword evidence="1" id="KW-0326">Glycosidase</keyword>
<feature type="domain" description="Fibronectin type-III" evidence="2">
    <location>
        <begin position="651"/>
        <end position="751"/>
    </location>
</feature>
<protein>
    <recommendedName>
        <fullName evidence="2">Fibronectin type-III domain-containing protein</fullName>
    </recommendedName>
</protein>
<dbReference type="Pfam" id="PF00041">
    <property type="entry name" value="fn3"/>
    <property type="match status" value="1"/>
</dbReference>
<dbReference type="STRING" id="1235794.C811_02272"/>
<dbReference type="GO" id="GO:0070004">
    <property type="term" value="F:cysteine-type exopeptidase activity"/>
    <property type="evidence" value="ECO:0007669"/>
    <property type="project" value="InterPro"/>
</dbReference>